<dbReference type="EMBL" id="CAXDID020000484">
    <property type="protein sequence ID" value="CAL6096250.1"/>
    <property type="molecule type" value="Genomic_DNA"/>
</dbReference>
<keyword evidence="3" id="KW-1185">Reference proteome</keyword>
<reference evidence="1" key="1">
    <citation type="submission" date="2023-06" db="EMBL/GenBank/DDBJ databases">
        <authorList>
            <person name="Kurt Z."/>
        </authorList>
    </citation>
    <scope>NUCLEOTIDE SEQUENCE</scope>
</reference>
<evidence type="ECO:0000313" key="3">
    <source>
        <dbReference type="Proteomes" id="UP001642409"/>
    </source>
</evidence>
<reference evidence="2 3" key="2">
    <citation type="submission" date="2024-07" db="EMBL/GenBank/DDBJ databases">
        <authorList>
            <person name="Akdeniz Z."/>
        </authorList>
    </citation>
    <scope>NUCLEOTIDE SEQUENCE [LARGE SCALE GENOMIC DNA]</scope>
</reference>
<evidence type="ECO:0000313" key="1">
    <source>
        <dbReference type="EMBL" id="CAI9934135.1"/>
    </source>
</evidence>
<evidence type="ECO:0000313" key="2">
    <source>
        <dbReference type="EMBL" id="CAL6096250.1"/>
    </source>
</evidence>
<protein>
    <submittedName>
        <fullName evidence="2">Hypothetical_protein</fullName>
    </submittedName>
</protein>
<dbReference type="EMBL" id="CATOUU010000558">
    <property type="protein sequence ID" value="CAI9934135.1"/>
    <property type="molecule type" value="Genomic_DNA"/>
</dbReference>
<proteinExistence type="predicted"/>
<dbReference type="Proteomes" id="UP001642409">
    <property type="component" value="Unassembled WGS sequence"/>
</dbReference>
<sequence>MVNHVSFQQQYFEFFQFQNEIDLEKYISANIEVHKFSERFQATKICKYIVVYNQCLQIQQLTQTQSFKRFQILYLNSQISQILLLLKIFQVINVQIKFPKFSPVLNTFKIFKFTCQNGKYFNINYFSIFNVFRILNCKFLKIQFIDKTELFQFVIF</sequence>
<gene>
    <name evidence="1" type="ORF">HINF_LOCUS21780</name>
    <name evidence="2" type="ORF">HINF_LOCUS68339</name>
</gene>
<dbReference type="AlphaFoldDB" id="A0AA86TY70"/>
<accession>A0AA86TY70</accession>
<name>A0AA86TY70_9EUKA</name>
<comment type="caution">
    <text evidence="1">The sequence shown here is derived from an EMBL/GenBank/DDBJ whole genome shotgun (WGS) entry which is preliminary data.</text>
</comment>
<organism evidence="1">
    <name type="scientific">Hexamita inflata</name>
    <dbReference type="NCBI Taxonomy" id="28002"/>
    <lineage>
        <taxon>Eukaryota</taxon>
        <taxon>Metamonada</taxon>
        <taxon>Diplomonadida</taxon>
        <taxon>Hexamitidae</taxon>
        <taxon>Hexamitinae</taxon>
        <taxon>Hexamita</taxon>
    </lineage>
</organism>